<reference evidence="2 3" key="1">
    <citation type="submission" date="2020-08" db="EMBL/GenBank/DDBJ databases">
        <title>Sequencing the genomes of 1000 actinobacteria strains.</title>
        <authorList>
            <person name="Klenk H.-P."/>
        </authorList>
    </citation>
    <scope>NUCLEOTIDE SEQUENCE [LARGE SCALE GENOMIC DNA]</scope>
    <source>
        <strain evidence="2 3">DSM 45913</strain>
    </source>
</reference>
<keyword evidence="1" id="KW-0472">Membrane</keyword>
<dbReference type="Proteomes" id="UP000583800">
    <property type="component" value="Unassembled WGS sequence"/>
</dbReference>
<proteinExistence type="predicted"/>
<evidence type="ECO:0000256" key="1">
    <source>
        <dbReference type="SAM" id="Phobius"/>
    </source>
</evidence>
<sequence length="152" mass="16134">MSEIGIDPHLRTRAFARVLGPYIAIFTTVLAIRLPDMTALIGDLFADAANVWILGAVMLAGGLVIIGGHRNWRGPAAVTVSLFGWFVALRGLGLIATTSVVQDTVDAVTLESGPLAAARGFFGLLALVGLWLTYVGWFSRSRPRSGGTRPSK</sequence>
<comment type="caution">
    <text evidence="2">The sequence shown here is derived from an EMBL/GenBank/DDBJ whole genome shotgun (WGS) entry which is preliminary data.</text>
</comment>
<dbReference type="AlphaFoldDB" id="A0A7X0EZU4"/>
<feature type="transmembrane region" description="Helical" evidence="1">
    <location>
        <begin position="14"/>
        <end position="32"/>
    </location>
</feature>
<organism evidence="2 3">
    <name type="scientific">Nonomuraea muscovyensis</name>
    <dbReference type="NCBI Taxonomy" id="1124761"/>
    <lineage>
        <taxon>Bacteria</taxon>
        <taxon>Bacillati</taxon>
        <taxon>Actinomycetota</taxon>
        <taxon>Actinomycetes</taxon>
        <taxon>Streptosporangiales</taxon>
        <taxon>Streptosporangiaceae</taxon>
        <taxon>Nonomuraea</taxon>
    </lineage>
</organism>
<accession>A0A7X0EZU4</accession>
<keyword evidence="1" id="KW-1133">Transmembrane helix</keyword>
<gene>
    <name evidence="2" type="ORF">FHU36_003635</name>
</gene>
<dbReference type="EMBL" id="JACHJB010000002">
    <property type="protein sequence ID" value="MBB6347090.1"/>
    <property type="molecule type" value="Genomic_DNA"/>
</dbReference>
<evidence type="ECO:0000313" key="2">
    <source>
        <dbReference type="EMBL" id="MBB6347090.1"/>
    </source>
</evidence>
<name>A0A7X0EZU4_9ACTN</name>
<feature type="transmembrane region" description="Helical" evidence="1">
    <location>
        <begin position="121"/>
        <end position="139"/>
    </location>
</feature>
<protein>
    <submittedName>
        <fullName evidence="2">Uncharacterized protein</fullName>
    </submittedName>
</protein>
<feature type="transmembrane region" description="Helical" evidence="1">
    <location>
        <begin position="78"/>
        <end position="101"/>
    </location>
</feature>
<keyword evidence="3" id="KW-1185">Reference proteome</keyword>
<evidence type="ECO:0000313" key="3">
    <source>
        <dbReference type="Proteomes" id="UP000583800"/>
    </source>
</evidence>
<feature type="transmembrane region" description="Helical" evidence="1">
    <location>
        <begin position="44"/>
        <end position="66"/>
    </location>
</feature>
<dbReference type="RefSeq" id="WP_185085101.1">
    <property type="nucleotide sequence ID" value="NZ_JACHJB010000002.1"/>
</dbReference>
<keyword evidence="1" id="KW-0812">Transmembrane</keyword>